<dbReference type="OrthoDB" id="546450at2759"/>
<evidence type="ECO:0000256" key="7">
    <source>
        <dbReference type="ARBA" id="ARBA00023157"/>
    </source>
</evidence>
<evidence type="ECO:0000313" key="9">
    <source>
        <dbReference type="Proteomes" id="UP000504633"/>
    </source>
</evidence>
<protein>
    <submittedName>
        <fullName evidence="10">Trypsin-3</fullName>
    </submittedName>
</protein>
<dbReference type="KEGG" id="dhe:111592478"/>
<evidence type="ECO:0000256" key="5">
    <source>
        <dbReference type="ARBA" id="ARBA00022825"/>
    </source>
</evidence>
<keyword evidence="4" id="KW-0378">Hydrolase</keyword>
<keyword evidence="9" id="KW-1185">Reference proteome</keyword>
<dbReference type="AlphaFoldDB" id="A0A6J1L439"/>
<evidence type="ECO:0000256" key="6">
    <source>
        <dbReference type="ARBA" id="ARBA00023145"/>
    </source>
</evidence>
<gene>
    <name evidence="10" type="primary">LOC111592478</name>
</gene>
<dbReference type="GO" id="GO:0006508">
    <property type="term" value="P:proteolysis"/>
    <property type="evidence" value="ECO:0007669"/>
    <property type="project" value="UniProtKB-KW"/>
</dbReference>
<keyword evidence="3" id="KW-0732">Signal</keyword>
<sequence length="242" mass="27093">MANAELWDRRLIRPRIYGGQERTIEQLGGYAVQIYLGNRLICGGTLVSSRYIVTSAHCFASVSDYTQYHVVAGETETAMYFPTEDSKNSVLKLKIHPKYERTQFIADIAVVSLSIPYKKPNVNYLPLCSQKPAAGNVATVSGWGVSEYYHDTLRAMKVPLIDETECSRKMERTMPDNVICAAGYNGRTLCHGDSGGPLVINGELCGISTWTSKCGNHDMPDVFMSVYYYRDFINKTIADMRK</sequence>
<dbReference type="GO" id="GO:0004252">
    <property type="term" value="F:serine-type endopeptidase activity"/>
    <property type="evidence" value="ECO:0007669"/>
    <property type="project" value="InterPro"/>
</dbReference>
<feature type="domain" description="Peptidase S1" evidence="8">
    <location>
        <begin position="16"/>
        <end position="238"/>
    </location>
</feature>
<evidence type="ECO:0000313" key="10">
    <source>
        <dbReference type="RefSeq" id="XP_023160462.2"/>
    </source>
</evidence>
<dbReference type="Pfam" id="PF00089">
    <property type="entry name" value="Trypsin"/>
    <property type="match status" value="1"/>
</dbReference>
<dbReference type="OMA" id="CGISTWT"/>
<dbReference type="Gene3D" id="2.40.10.10">
    <property type="entry name" value="Trypsin-like serine proteases"/>
    <property type="match status" value="1"/>
</dbReference>
<comment type="similarity">
    <text evidence="1">Belongs to the peptidase S1 family.</text>
</comment>
<proteinExistence type="inferred from homology"/>
<accession>A0A6J1L439</accession>
<evidence type="ECO:0000259" key="8">
    <source>
        <dbReference type="PROSITE" id="PS50240"/>
    </source>
</evidence>
<dbReference type="InterPro" id="IPR043504">
    <property type="entry name" value="Peptidase_S1_PA_chymotrypsin"/>
</dbReference>
<evidence type="ECO:0000256" key="2">
    <source>
        <dbReference type="ARBA" id="ARBA00022670"/>
    </source>
</evidence>
<evidence type="ECO:0000256" key="1">
    <source>
        <dbReference type="ARBA" id="ARBA00007664"/>
    </source>
</evidence>
<dbReference type="SMART" id="SM00020">
    <property type="entry name" value="Tryp_SPc"/>
    <property type="match status" value="1"/>
</dbReference>
<keyword evidence="6" id="KW-0865">Zymogen</keyword>
<keyword evidence="7" id="KW-1015">Disulfide bond</keyword>
<dbReference type="SUPFAM" id="SSF50494">
    <property type="entry name" value="Trypsin-like serine proteases"/>
    <property type="match status" value="1"/>
</dbReference>
<organism evidence="9 10">
    <name type="scientific">Drosophila hydei</name>
    <name type="common">Fruit fly</name>
    <dbReference type="NCBI Taxonomy" id="7224"/>
    <lineage>
        <taxon>Eukaryota</taxon>
        <taxon>Metazoa</taxon>
        <taxon>Ecdysozoa</taxon>
        <taxon>Arthropoda</taxon>
        <taxon>Hexapoda</taxon>
        <taxon>Insecta</taxon>
        <taxon>Pterygota</taxon>
        <taxon>Neoptera</taxon>
        <taxon>Endopterygota</taxon>
        <taxon>Diptera</taxon>
        <taxon>Brachycera</taxon>
        <taxon>Muscomorpha</taxon>
        <taxon>Ephydroidea</taxon>
        <taxon>Drosophilidae</taxon>
        <taxon>Drosophila</taxon>
    </lineage>
</organism>
<reference evidence="10" key="1">
    <citation type="submission" date="2025-08" db="UniProtKB">
        <authorList>
            <consortium name="RefSeq"/>
        </authorList>
    </citation>
    <scope>IDENTIFICATION</scope>
    <source>
        <strain evidence="10">15085-1641.00</strain>
        <tissue evidence="10">Whole body</tissue>
    </source>
</reference>
<dbReference type="FunFam" id="2.40.10.10:FF:000068">
    <property type="entry name" value="transmembrane protease serine 2"/>
    <property type="match status" value="1"/>
</dbReference>
<dbReference type="PRINTS" id="PR00722">
    <property type="entry name" value="CHYMOTRYPSIN"/>
</dbReference>
<dbReference type="Proteomes" id="UP000504633">
    <property type="component" value="Unplaced"/>
</dbReference>
<dbReference type="GeneID" id="111592478"/>
<keyword evidence="2" id="KW-0645">Protease</keyword>
<dbReference type="RefSeq" id="XP_023160462.2">
    <property type="nucleotide sequence ID" value="XM_023304694.2"/>
</dbReference>
<dbReference type="InterPro" id="IPR001254">
    <property type="entry name" value="Trypsin_dom"/>
</dbReference>
<evidence type="ECO:0000256" key="3">
    <source>
        <dbReference type="ARBA" id="ARBA00022729"/>
    </source>
</evidence>
<evidence type="ECO:0000256" key="4">
    <source>
        <dbReference type="ARBA" id="ARBA00022801"/>
    </source>
</evidence>
<dbReference type="InterPro" id="IPR050430">
    <property type="entry name" value="Peptidase_S1"/>
</dbReference>
<name>A0A6J1L439_DROHY</name>
<dbReference type="PANTHER" id="PTHR24276:SF94">
    <property type="entry name" value="AT20289P-RELATED"/>
    <property type="match status" value="1"/>
</dbReference>
<keyword evidence="5" id="KW-0720">Serine protease</keyword>
<dbReference type="InterPro" id="IPR001314">
    <property type="entry name" value="Peptidase_S1A"/>
</dbReference>
<dbReference type="PANTHER" id="PTHR24276">
    <property type="entry name" value="POLYSERASE-RELATED"/>
    <property type="match status" value="1"/>
</dbReference>
<dbReference type="CDD" id="cd00190">
    <property type="entry name" value="Tryp_SPc"/>
    <property type="match status" value="1"/>
</dbReference>
<dbReference type="PROSITE" id="PS50240">
    <property type="entry name" value="TRYPSIN_DOM"/>
    <property type="match status" value="1"/>
</dbReference>
<dbReference type="InterPro" id="IPR009003">
    <property type="entry name" value="Peptidase_S1_PA"/>
</dbReference>